<dbReference type="InterPro" id="IPR002559">
    <property type="entry name" value="Transposase_11"/>
</dbReference>
<evidence type="ECO:0000259" key="2">
    <source>
        <dbReference type="Pfam" id="PF13340"/>
    </source>
</evidence>
<dbReference type="PANTHER" id="PTHR30007:SF0">
    <property type="entry name" value="TRANSPOSASE"/>
    <property type="match status" value="1"/>
</dbReference>
<reference evidence="3" key="1">
    <citation type="submission" date="2021-01" db="EMBL/GenBank/DDBJ databases">
        <title>Whole genome shotgun sequence of Planosporangium flavigriseum NBRC 105377.</title>
        <authorList>
            <person name="Komaki H."/>
            <person name="Tamura T."/>
        </authorList>
    </citation>
    <scope>NUCLEOTIDE SEQUENCE</scope>
    <source>
        <strain evidence="3">NBRC 105377</strain>
    </source>
</reference>
<gene>
    <name evidence="3" type="ORF">Pfl04_27410</name>
</gene>
<dbReference type="EMBL" id="BONU01000016">
    <property type="protein sequence ID" value="GIG74337.1"/>
    <property type="molecule type" value="Genomic_DNA"/>
</dbReference>
<sequence>MVNAVLYQAKTGCQWRMLPAEFGSWNTIWRTFARWRDRGVWQQVMDVLRRHLRVAAGRDPEPSLLMVDCQVVKGGRCGADFHEGHYKYRLRGAKRAVAVDYLGLPVTVNVTGARTHEVKAARQLLDRVLPEAARVATVMGDRGFRGLATQLERAYGVETVIKHDENRPRGEFRPLQPLWKVEAAFADLGRWRRLARSFEGTSASATAWMQVAAVGVMLRQV</sequence>
<feature type="domain" description="Transposase IS4-like" evidence="1">
    <location>
        <begin position="62"/>
        <end position="213"/>
    </location>
</feature>
<dbReference type="NCBIfam" id="NF033580">
    <property type="entry name" value="transpos_IS5_3"/>
    <property type="match status" value="1"/>
</dbReference>
<proteinExistence type="predicted"/>
<dbReference type="GO" id="GO:0003677">
    <property type="term" value="F:DNA binding"/>
    <property type="evidence" value="ECO:0007669"/>
    <property type="project" value="InterPro"/>
</dbReference>
<dbReference type="Pfam" id="PF13340">
    <property type="entry name" value="DUF4096"/>
    <property type="match status" value="1"/>
</dbReference>
<comment type="caution">
    <text evidence="3">The sequence shown here is derived from an EMBL/GenBank/DDBJ whole genome shotgun (WGS) entry which is preliminary data.</text>
</comment>
<accession>A0A8J3LKJ0</accession>
<dbReference type="Pfam" id="PF01609">
    <property type="entry name" value="DDE_Tnp_1"/>
    <property type="match status" value="1"/>
</dbReference>
<keyword evidence="4" id="KW-1185">Reference proteome</keyword>
<dbReference type="AlphaFoldDB" id="A0A8J3LKJ0"/>
<name>A0A8J3LKJ0_9ACTN</name>
<protein>
    <submittedName>
        <fullName evidence="3">DDE transposase</fullName>
    </submittedName>
</protein>
<evidence type="ECO:0000259" key="1">
    <source>
        <dbReference type="Pfam" id="PF01609"/>
    </source>
</evidence>
<dbReference type="InterPro" id="IPR025161">
    <property type="entry name" value="IS402-like_dom"/>
</dbReference>
<dbReference type="GO" id="GO:0004803">
    <property type="term" value="F:transposase activity"/>
    <property type="evidence" value="ECO:0007669"/>
    <property type="project" value="InterPro"/>
</dbReference>
<dbReference type="Proteomes" id="UP000653674">
    <property type="component" value="Unassembled WGS sequence"/>
</dbReference>
<organism evidence="3 4">
    <name type="scientific">Planosporangium flavigriseum</name>
    <dbReference type="NCBI Taxonomy" id="373681"/>
    <lineage>
        <taxon>Bacteria</taxon>
        <taxon>Bacillati</taxon>
        <taxon>Actinomycetota</taxon>
        <taxon>Actinomycetes</taxon>
        <taxon>Micromonosporales</taxon>
        <taxon>Micromonosporaceae</taxon>
        <taxon>Planosporangium</taxon>
    </lineage>
</organism>
<evidence type="ECO:0000313" key="4">
    <source>
        <dbReference type="Proteomes" id="UP000653674"/>
    </source>
</evidence>
<evidence type="ECO:0000313" key="3">
    <source>
        <dbReference type="EMBL" id="GIG74337.1"/>
    </source>
</evidence>
<dbReference type="PANTHER" id="PTHR30007">
    <property type="entry name" value="PHP DOMAIN PROTEIN"/>
    <property type="match status" value="1"/>
</dbReference>
<feature type="domain" description="Insertion element IS402-like" evidence="2">
    <location>
        <begin position="1"/>
        <end position="45"/>
    </location>
</feature>
<dbReference type="GO" id="GO:0006313">
    <property type="term" value="P:DNA transposition"/>
    <property type="evidence" value="ECO:0007669"/>
    <property type="project" value="InterPro"/>
</dbReference>